<organism evidence="1 2">
    <name type="scientific">Paenibacillus pseudetheri</name>
    <dbReference type="NCBI Taxonomy" id="2897682"/>
    <lineage>
        <taxon>Bacteria</taxon>
        <taxon>Bacillati</taxon>
        <taxon>Bacillota</taxon>
        <taxon>Bacilli</taxon>
        <taxon>Bacillales</taxon>
        <taxon>Paenibacillaceae</taxon>
        <taxon>Paenibacillus</taxon>
    </lineage>
</organism>
<evidence type="ECO:0000313" key="2">
    <source>
        <dbReference type="Proteomes" id="UP000838749"/>
    </source>
</evidence>
<reference evidence="1" key="1">
    <citation type="submission" date="2021-12" db="EMBL/GenBank/DDBJ databases">
        <authorList>
            <person name="Criscuolo A."/>
        </authorList>
    </citation>
    <scope>NUCLEOTIDE SEQUENCE</scope>
    <source>
        <strain evidence="1">CIP111894</strain>
    </source>
</reference>
<name>A0ABM9BKY7_9BACL</name>
<dbReference type="EMBL" id="CAKMAB010000049">
    <property type="protein sequence ID" value="CAH1059233.1"/>
    <property type="molecule type" value="Genomic_DNA"/>
</dbReference>
<accession>A0ABM9BKY7</accession>
<proteinExistence type="predicted"/>
<sequence length="83" mass="9669">MSSGAKGSLRYLRRKLKNRWKQSNGTIVKHKGFHILVMRNMWNPLCNLIFLSLGLDNFHSRSFFSSHNNHIFITVNQIKNGPD</sequence>
<keyword evidence="2" id="KW-1185">Reference proteome</keyword>
<dbReference type="Proteomes" id="UP000838749">
    <property type="component" value="Unassembled WGS sequence"/>
</dbReference>
<protein>
    <submittedName>
        <fullName evidence="1">Uncharacterized protein</fullName>
    </submittedName>
</protein>
<comment type="caution">
    <text evidence="1">The sequence shown here is derived from an EMBL/GenBank/DDBJ whole genome shotgun (WGS) entry which is preliminary data.</text>
</comment>
<evidence type="ECO:0000313" key="1">
    <source>
        <dbReference type="EMBL" id="CAH1059233.1"/>
    </source>
</evidence>
<gene>
    <name evidence="1" type="ORF">PAECIP111894_05439</name>
</gene>